<evidence type="ECO:0000313" key="7">
    <source>
        <dbReference type="EMBL" id="SDU01933.1"/>
    </source>
</evidence>
<comment type="similarity">
    <text evidence="1">Belongs to the ABC transporter superfamily.</text>
</comment>
<dbReference type="PANTHER" id="PTHR42734">
    <property type="entry name" value="METAL TRANSPORT SYSTEM ATP-BINDING PROTEIN TM_0124-RELATED"/>
    <property type="match status" value="1"/>
</dbReference>
<reference evidence="9" key="1">
    <citation type="submission" date="2016-10" db="EMBL/GenBank/DDBJ databases">
        <authorList>
            <person name="Varghese N."/>
            <person name="Submissions S."/>
        </authorList>
    </citation>
    <scope>NUCLEOTIDE SEQUENCE [LARGE SCALE GENOMIC DNA]</scope>
    <source>
        <strain evidence="9">Nm10</strain>
    </source>
</reference>
<dbReference type="InterPro" id="IPR003593">
    <property type="entry name" value="AAA+_ATPase"/>
</dbReference>
<dbReference type="EMBL" id="OCMU01000001">
    <property type="protein sequence ID" value="SOD19311.1"/>
    <property type="molecule type" value="Genomic_DNA"/>
</dbReference>
<evidence type="ECO:0000256" key="5">
    <source>
        <dbReference type="ARBA" id="ARBA00022840"/>
    </source>
</evidence>
<evidence type="ECO:0000313" key="8">
    <source>
        <dbReference type="EMBL" id="SOD19311.1"/>
    </source>
</evidence>
<sequence length="272" mass="29656">MPATLHSDSPLVPAVKLIDVTARYDQNVVFNDLCLEIAAGQFAGIVGPTACGKSTLLKIILGIHAVSAGQVELYSYPVDKVRPGTIGYVPQLGSVDWNFPVTVEEVISMGLYTNGRIWPWLSKQERACIRDLAHRLGVDDCLQNHISDISGGQRQRTFLARALINNPKLLILDEPTSGVDIKTQHEVLHLLGDINSGGITILLTTHDLNAVASHLPWVICFNRGMVAQGRPNTIFTNEILTKTYGGDIVIVKSEGHLLIANSTPLNFIDEHP</sequence>
<keyword evidence="2" id="KW-0813">Transport</keyword>
<dbReference type="SMART" id="SM00382">
    <property type="entry name" value="AAA"/>
    <property type="match status" value="1"/>
</dbReference>
<evidence type="ECO:0000313" key="10">
    <source>
        <dbReference type="Proteomes" id="UP000219335"/>
    </source>
</evidence>
<dbReference type="Pfam" id="PF00005">
    <property type="entry name" value="ABC_tran"/>
    <property type="match status" value="1"/>
</dbReference>
<accession>A0A0S3AKU9</accession>
<dbReference type="Proteomes" id="UP000182882">
    <property type="component" value="Unassembled WGS sequence"/>
</dbReference>
<organism evidence="7 9">
    <name type="scientific">Nitrosomonas ureae</name>
    <dbReference type="NCBI Taxonomy" id="44577"/>
    <lineage>
        <taxon>Bacteria</taxon>
        <taxon>Pseudomonadati</taxon>
        <taxon>Pseudomonadota</taxon>
        <taxon>Betaproteobacteria</taxon>
        <taxon>Nitrosomonadales</taxon>
        <taxon>Nitrosomonadaceae</taxon>
        <taxon>Nitrosomonas</taxon>
    </lineage>
</organism>
<protein>
    <submittedName>
        <fullName evidence="7">Zinc/manganese transport system ATP-binding protein/zinc transport system ATP-binding protein</fullName>
    </submittedName>
</protein>
<dbReference type="RefSeq" id="WP_062559433.1">
    <property type="nucleotide sequence ID" value="NZ_CP013341.1"/>
</dbReference>
<dbReference type="PROSITE" id="PS50893">
    <property type="entry name" value="ABC_TRANSPORTER_2"/>
    <property type="match status" value="1"/>
</dbReference>
<name>A0A0S3AKU9_9PROT</name>
<dbReference type="InterPro" id="IPR027417">
    <property type="entry name" value="P-loop_NTPase"/>
</dbReference>
<dbReference type="GO" id="GO:0005524">
    <property type="term" value="F:ATP binding"/>
    <property type="evidence" value="ECO:0007669"/>
    <property type="project" value="UniProtKB-KW"/>
</dbReference>
<dbReference type="InterPro" id="IPR003439">
    <property type="entry name" value="ABC_transporter-like_ATP-bd"/>
</dbReference>
<dbReference type="SUPFAM" id="SSF52540">
    <property type="entry name" value="P-loop containing nucleoside triphosphate hydrolases"/>
    <property type="match status" value="1"/>
</dbReference>
<keyword evidence="5 7" id="KW-0067">ATP-binding</keyword>
<dbReference type="EMBL" id="FNLN01000017">
    <property type="protein sequence ID" value="SDU01933.1"/>
    <property type="molecule type" value="Genomic_DNA"/>
</dbReference>
<evidence type="ECO:0000256" key="1">
    <source>
        <dbReference type="ARBA" id="ARBA00005417"/>
    </source>
</evidence>
<evidence type="ECO:0000259" key="6">
    <source>
        <dbReference type="PROSITE" id="PS50893"/>
    </source>
</evidence>
<dbReference type="CDD" id="cd03235">
    <property type="entry name" value="ABC_Metallic_Cations"/>
    <property type="match status" value="1"/>
</dbReference>
<dbReference type="Gene3D" id="3.40.50.300">
    <property type="entry name" value="P-loop containing nucleotide triphosphate hydrolases"/>
    <property type="match status" value="1"/>
</dbReference>
<proteinExistence type="inferred from homology"/>
<dbReference type="InterPro" id="IPR050153">
    <property type="entry name" value="Metal_Ion_Import_ABC"/>
</dbReference>
<keyword evidence="4" id="KW-0547">Nucleotide-binding</keyword>
<dbReference type="AlphaFoldDB" id="A0A0S3AKU9"/>
<reference evidence="8 10" key="3">
    <citation type="submission" date="2017-09" db="EMBL/GenBank/DDBJ databases">
        <authorList>
            <person name="Ehlers B."/>
            <person name="Leendertz F.H."/>
        </authorList>
    </citation>
    <scope>NUCLEOTIDE SEQUENCE [LARGE SCALE GENOMIC DNA]</scope>
    <source>
        <strain evidence="8 10">Nm42</strain>
    </source>
</reference>
<evidence type="ECO:0000256" key="3">
    <source>
        <dbReference type="ARBA" id="ARBA00022475"/>
    </source>
</evidence>
<dbReference type="PANTHER" id="PTHR42734:SF5">
    <property type="entry name" value="IRON TRANSPORT SYSTEM ATP-BINDING PROTEIN HI_0361-RELATED"/>
    <property type="match status" value="1"/>
</dbReference>
<feature type="domain" description="ABC transporter" evidence="6">
    <location>
        <begin position="15"/>
        <end position="248"/>
    </location>
</feature>
<dbReference type="GO" id="GO:0016887">
    <property type="term" value="F:ATP hydrolysis activity"/>
    <property type="evidence" value="ECO:0007669"/>
    <property type="project" value="InterPro"/>
</dbReference>
<dbReference type="Proteomes" id="UP000219335">
    <property type="component" value="Unassembled WGS sequence"/>
</dbReference>
<evidence type="ECO:0000256" key="2">
    <source>
        <dbReference type="ARBA" id="ARBA00022448"/>
    </source>
</evidence>
<gene>
    <name evidence="7" type="ORF">SAMN05216406_11753</name>
    <name evidence="8" type="ORF">SAMN06297164_2288</name>
</gene>
<keyword evidence="3" id="KW-1003">Cell membrane</keyword>
<dbReference type="KEGG" id="nur:ATY38_11525"/>
<keyword evidence="3" id="KW-0472">Membrane</keyword>
<reference evidence="7" key="2">
    <citation type="submission" date="2016-10" db="EMBL/GenBank/DDBJ databases">
        <authorList>
            <person name="de Groot N.N."/>
        </authorList>
    </citation>
    <scope>NUCLEOTIDE SEQUENCE [LARGE SCALE GENOMIC DNA]</scope>
    <source>
        <strain evidence="7">Nm10</strain>
    </source>
</reference>
<evidence type="ECO:0000313" key="9">
    <source>
        <dbReference type="Proteomes" id="UP000182882"/>
    </source>
</evidence>
<evidence type="ECO:0000256" key="4">
    <source>
        <dbReference type="ARBA" id="ARBA00022741"/>
    </source>
</evidence>
<keyword evidence="9" id="KW-1185">Reference proteome</keyword>